<dbReference type="InterPro" id="IPR027268">
    <property type="entry name" value="Peptidase_M4/M1_CTD_sf"/>
</dbReference>
<feature type="active site" description="Proton donor" evidence="12">
    <location>
        <position position="449"/>
    </location>
</feature>
<evidence type="ECO:0000256" key="13">
    <source>
        <dbReference type="RuleBase" id="RU366073"/>
    </source>
</evidence>
<gene>
    <name evidence="18" type="primary">nprB</name>
    <name evidence="18" type="ORF">BN990_00178</name>
</gene>
<accession>A0A024Q6K1</accession>
<evidence type="ECO:0000256" key="3">
    <source>
        <dbReference type="ARBA" id="ARBA00009388"/>
    </source>
</evidence>
<evidence type="ECO:0000256" key="12">
    <source>
        <dbReference type="PIRSR" id="PIRSR623612-1"/>
    </source>
</evidence>
<dbReference type="Gene3D" id="3.10.450.490">
    <property type="match status" value="1"/>
</dbReference>
<keyword evidence="4 13" id="KW-0964">Secreted</keyword>
<feature type="signal peptide" evidence="13">
    <location>
        <begin position="1"/>
        <end position="32"/>
    </location>
</feature>
<dbReference type="GO" id="GO:0046872">
    <property type="term" value="F:metal ion binding"/>
    <property type="evidence" value="ECO:0007669"/>
    <property type="project" value="UniProtKB-UniRule"/>
</dbReference>
<feature type="domain" description="FTP" evidence="17">
    <location>
        <begin position="85"/>
        <end position="135"/>
    </location>
</feature>
<dbReference type="Gene3D" id="1.10.390.10">
    <property type="entry name" value="Neutral Protease Domain 2"/>
    <property type="match status" value="1"/>
</dbReference>
<dbReference type="Pfam" id="PF07504">
    <property type="entry name" value="FTP"/>
    <property type="match status" value="1"/>
</dbReference>
<evidence type="ECO:0000256" key="2">
    <source>
        <dbReference type="ARBA" id="ARBA00004613"/>
    </source>
</evidence>
<reference evidence="19" key="2">
    <citation type="submission" date="2014-05" db="EMBL/GenBank/DDBJ databases">
        <title>Draft genome sequence of Virgibacillus massiliensis Vm-5.</title>
        <authorList>
            <person name="Khelaifia S."/>
            <person name="Croce O."/>
            <person name="Lagier J.C."/>
            <person name="Raoult D."/>
        </authorList>
    </citation>
    <scope>NUCLEOTIDE SEQUENCE [LARGE SCALE GENOMIC DNA]</scope>
    <source>
        <strain evidence="19">Vm-5</strain>
    </source>
</reference>
<keyword evidence="11 13" id="KW-0482">Metalloprotease</keyword>
<dbReference type="EMBL" id="CCDP010000001">
    <property type="protein sequence ID" value="CDQ37912.1"/>
    <property type="molecule type" value="Genomic_DNA"/>
</dbReference>
<dbReference type="InterPro" id="IPR001570">
    <property type="entry name" value="Peptidase_M4_C_domain"/>
</dbReference>
<evidence type="ECO:0000256" key="8">
    <source>
        <dbReference type="ARBA" id="ARBA00022801"/>
    </source>
</evidence>
<comment type="caution">
    <text evidence="18">The sequence shown here is derived from an EMBL/GenBank/DDBJ whole genome shotgun (WGS) entry which is preliminary data.</text>
</comment>
<evidence type="ECO:0000259" key="15">
    <source>
        <dbReference type="Pfam" id="PF02868"/>
    </source>
</evidence>
<dbReference type="Pfam" id="PF01447">
    <property type="entry name" value="Peptidase_M4"/>
    <property type="match status" value="1"/>
</dbReference>
<dbReference type="InterPro" id="IPR011096">
    <property type="entry name" value="FTP_domain"/>
</dbReference>
<evidence type="ECO:0000256" key="9">
    <source>
        <dbReference type="ARBA" id="ARBA00022833"/>
    </source>
</evidence>
<keyword evidence="6" id="KW-0479">Metal-binding</keyword>
<dbReference type="InterPro" id="IPR050728">
    <property type="entry name" value="Zinc_Metalloprotease_M4"/>
</dbReference>
<dbReference type="PRINTS" id="PR00730">
    <property type="entry name" value="THERMOLYSIN"/>
</dbReference>
<evidence type="ECO:0000259" key="17">
    <source>
        <dbReference type="Pfam" id="PF07504"/>
    </source>
</evidence>
<comment type="function">
    <text evidence="13">Extracellular zinc metalloprotease.</text>
</comment>
<dbReference type="MEROPS" id="M04.012"/>
<dbReference type="Pfam" id="PF03413">
    <property type="entry name" value="PepSY"/>
    <property type="match status" value="1"/>
</dbReference>
<feature type="domain" description="PepSY" evidence="16">
    <location>
        <begin position="150"/>
        <end position="222"/>
    </location>
</feature>
<dbReference type="GO" id="GO:0004222">
    <property type="term" value="F:metalloendopeptidase activity"/>
    <property type="evidence" value="ECO:0007669"/>
    <property type="project" value="UniProtKB-UniRule"/>
</dbReference>
<evidence type="ECO:0000256" key="4">
    <source>
        <dbReference type="ARBA" id="ARBA00022525"/>
    </source>
</evidence>
<dbReference type="AlphaFoldDB" id="A0A024Q6K1"/>
<dbReference type="InterPro" id="IPR013856">
    <property type="entry name" value="Peptidase_M4_domain"/>
</dbReference>
<feature type="domain" description="Peptidase M4" evidence="14">
    <location>
        <begin position="231"/>
        <end position="368"/>
    </location>
</feature>
<evidence type="ECO:0000313" key="19">
    <source>
        <dbReference type="Proteomes" id="UP000028875"/>
    </source>
</evidence>
<evidence type="ECO:0000256" key="1">
    <source>
        <dbReference type="ARBA" id="ARBA00001947"/>
    </source>
</evidence>
<protein>
    <recommendedName>
        <fullName evidence="13">Neutral metalloproteinase</fullName>
        <ecNumber evidence="13">3.4.24.-</ecNumber>
    </recommendedName>
</protein>
<evidence type="ECO:0000259" key="14">
    <source>
        <dbReference type="Pfam" id="PF01447"/>
    </source>
</evidence>
<dbReference type="EC" id="3.4.24.-" evidence="13"/>
<keyword evidence="19" id="KW-1185">Reference proteome</keyword>
<evidence type="ECO:0000256" key="6">
    <source>
        <dbReference type="ARBA" id="ARBA00022723"/>
    </source>
</evidence>
<dbReference type="GO" id="GO:0006508">
    <property type="term" value="P:proteolysis"/>
    <property type="evidence" value="ECO:0007669"/>
    <property type="project" value="UniProtKB-KW"/>
</dbReference>
<dbReference type="Gene3D" id="3.10.450.40">
    <property type="match status" value="1"/>
</dbReference>
<evidence type="ECO:0000256" key="10">
    <source>
        <dbReference type="ARBA" id="ARBA00022837"/>
    </source>
</evidence>
<keyword evidence="9 13" id="KW-0862">Zinc</keyword>
<dbReference type="FunFam" id="1.10.390.10:FF:000012">
    <property type="entry name" value="Thermolysin"/>
    <property type="match status" value="1"/>
</dbReference>
<evidence type="ECO:0000256" key="11">
    <source>
        <dbReference type="ARBA" id="ARBA00023049"/>
    </source>
</evidence>
<dbReference type="Pfam" id="PF02868">
    <property type="entry name" value="Peptidase_M4_C"/>
    <property type="match status" value="1"/>
</dbReference>
<proteinExistence type="inferred from homology"/>
<dbReference type="Gene3D" id="3.10.170.10">
    <property type="match status" value="1"/>
</dbReference>
<dbReference type="eggNOG" id="COG3227">
    <property type="taxonomic scope" value="Bacteria"/>
</dbReference>
<keyword evidence="10" id="KW-0106">Calcium</keyword>
<evidence type="ECO:0000313" key="18">
    <source>
        <dbReference type="EMBL" id="CDQ37912.1"/>
    </source>
</evidence>
<dbReference type="STRING" id="1462526.BN990_00178"/>
<dbReference type="SUPFAM" id="SSF55486">
    <property type="entry name" value="Metalloproteases ('zincins'), catalytic domain"/>
    <property type="match status" value="1"/>
</dbReference>
<dbReference type="InterPro" id="IPR023612">
    <property type="entry name" value="Peptidase_M4"/>
</dbReference>
<feature type="domain" description="Peptidase M4 C-terminal" evidence="15">
    <location>
        <begin position="371"/>
        <end position="533"/>
    </location>
</feature>
<dbReference type="PANTHER" id="PTHR33794:SF3">
    <property type="entry name" value="NEUTRAL PROTEASE B"/>
    <property type="match status" value="1"/>
</dbReference>
<keyword evidence="5 13" id="KW-0645">Protease</keyword>
<feature type="active site" evidence="12">
    <location>
        <position position="361"/>
    </location>
</feature>
<feature type="chain" id="PRO_5023140106" description="Neutral metalloproteinase" evidence="13">
    <location>
        <begin position="33"/>
        <end position="534"/>
    </location>
</feature>
<dbReference type="GO" id="GO:0005576">
    <property type="term" value="C:extracellular region"/>
    <property type="evidence" value="ECO:0007669"/>
    <property type="project" value="UniProtKB-SubCell"/>
</dbReference>
<dbReference type="CDD" id="cd09597">
    <property type="entry name" value="M4_TLP"/>
    <property type="match status" value="1"/>
</dbReference>
<reference evidence="18 19" key="1">
    <citation type="submission" date="2014-03" db="EMBL/GenBank/DDBJ databases">
        <authorList>
            <person name="Urmite Genomes U."/>
        </authorList>
    </citation>
    <scope>NUCLEOTIDE SEQUENCE [LARGE SCALE GENOMIC DNA]</scope>
    <source>
        <strain evidence="18 19">Vm-5</strain>
    </source>
</reference>
<dbReference type="PANTHER" id="PTHR33794">
    <property type="entry name" value="BACILLOLYSIN"/>
    <property type="match status" value="1"/>
</dbReference>
<keyword evidence="8 13" id="KW-0378">Hydrolase</keyword>
<comment type="subcellular location">
    <subcellularLocation>
        <location evidence="2 13">Secreted</location>
    </subcellularLocation>
</comment>
<sequence precursor="true">MKIVKLTKKITISTLVLSMSLGMMLQSSLVYAEEETNMKQNESGTPSYIIGNWQAPNGATKEEAVRNYFADKQNQFQLTGDPNVDFTIQSEQLDQETGETHLRVAQTYKGIPVYGADQSITLDKEKQVTAYFGEVIPKLEDQRIPGEVVVSMEKAKAIAKENIENKIGNVKQYDGAVKATPYIYKHQDTFYHTYLVTASTTTPEVGYWHYFIDATNGDIIDSYNAAHRVTAFGTGVFGERQKFEAQAFNGLFRLFDVTRGEGVVTYDNTSGENVDVTSINKMFRDGSAVDAHANAQKTYDYYLDTFNRDSVDDHGQILISAVHVGDNWNNASWNGRQMSYGDGDGIRFHPLAGGLDVAAHEMSHGVVQHTAGLIYRNESGALNESFADIFGAMVDRDDWLIGDDIMADGSLALRSLEDPAALIESRTQEPYPDHWDQRYTGPLDGGGVHINSSINNKAAYLVSEGGEHYGVEVTGVGREATEQIYYRALSVYLTSNSDFSMMRQAAIQAAKDLYGSQSEAAAAVEQAYNAVGVY</sequence>
<evidence type="ECO:0000256" key="7">
    <source>
        <dbReference type="ARBA" id="ARBA00022729"/>
    </source>
</evidence>
<evidence type="ECO:0000259" key="16">
    <source>
        <dbReference type="Pfam" id="PF03413"/>
    </source>
</evidence>
<keyword evidence="7 13" id="KW-0732">Signal</keyword>
<name>A0A024Q6K1_9BACI</name>
<comment type="similarity">
    <text evidence="3 13">Belongs to the peptidase M4 family.</text>
</comment>
<dbReference type="Proteomes" id="UP000028875">
    <property type="component" value="Unassembled WGS sequence"/>
</dbReference>
<evidence type="ECO:0000256" key="5">
    <source>
        <dbReference type="ARBA" id="ARBA00022670"/>
    </source>
</evidence>
<dbReference type="InterPro" id="IPR025711">
    <property type="entry name" value="PepSY"/>
</dbReference>
<comment type="cofactor">
    <cofactor evidence="1 13">
        <name>Zn(2+)</name>
        <dbReference type="ChEBI" id="CHEBI:29105"/>
    </cofactor>
</comment>
<organism evidence="18 19">
    <name type="scientific">Virgibacillus massiliensis</name>
    <dbReference type="NCBI Taxonomy" id="1462526"/>
    <lineage>
        <taxon>Bacteria</taxon>
        <taxon>Bacillati</taxon>
        <taxon>Bacillota</taxon>
        <taxon>Bacilli</taxon>
        <taxon>Bacillales</taxon>
        <taxon>Bacillaceae</taxon>
        <taxon>Virgibacillus</taxon>
    </lineage>
</organism>